<gene>
    <name evidence="2" type="ORF">MNBD_GAMMA11-1308</name>
</gene>
<keyword evidence="1" id="KW-0812">Transmembrane</keyword>
<keyword evidence="1" id="KW-1133">Transmembrane helix</keyword>
<dbReference type="AlphaFoldDB" id="A0A3B0WSP3"/>
<accession>A0A3B0WSP3</accession>
<dbReference type="Pfam" id="PF07963">
    <property type="entry name" value="N_methyl"/>
    <property type="match status" value="1"/>
</dbReference>
<proteinExistence type="predicted"/>
<keyword evidence="1" id="KW-0472">Membrane</keyword>
<feature type="transmembrane region" description="Helical" evidence="1">
    <location>
        <begin position="42"/>
        <end position="61"/>
    </location>
</feature>
<name>A0A3B0WSP3_9ZZZZ</name>
<evidence type="ECO:0000313" key="2">
    <source>
        <dbReference type="EMBL" id="VAW59055.1"/>
    </source>
</evidence>
<evidence type="ECO:0008006" key="3">
    <source>
        <dbReference type="Google" id="ProtNLM"/>
    </source>
</evidence>
<reference evidence="2" key="1">
    <citation type="submission" date="2018-06" db="EMBL/GenBank/DDBJ databases">
        <authorList>
            <person name="Zhirakovskaya E."/>
        </authorList>
    </citation>
    <scope>NUCLEOTIDE SEQUENCE</scope>
</reference>
<dbReference type="GO" id="GO:0043683">
    <property type="term" value="P:type IV pilus assembly"/>
    <property type="evidence" value="ECO:0007669"/>
    <property type="project" value="InterPro"/>
</dbReference>
<dbReference type="InterPro" id="IPR012902">
    <property type="entry name" value="N_methyl_site"/>
</dbReference>
<evidence type="ECO:0000256" key="1">
    <source>
        <dbReference type="SAM" id="Phobius"/>
    </source>
</evidence>
<sequence>MKHINMILFNVLNYVKQPPDKKQSVSQQCCSARQAGYSMLELLVAMTIGVLVLGSAIAMQVSNRGSFRATTSELEMKTSAKMAAEFIGTSLRGVGAMGCRTVDAFQGIQSANRQAETESAYNIVLNSTNTDIKYLADANFNAGHEILGYEAIGSAWNPVPATELKLDRMTPGSDAITLRGGVGQTYVIANGRSYGQASYPLAVKAGTDIEVTAGNYAVASTCKNAEVFKVTGVGADGIGRGAGSGLNSNSQGVTTQRYGIGREDFAELRRVATTSYYIGNNLRGTPTLYRNIDGISSPLVEGVEHMMLEYGIEDNAVLRNVASRYLTADEIQKSCVVTPGAPLSVPLPKGCLWPSVVSVRVSFIMRSRDEILGKKVQKSYTLSGGKNQVHSKEDKYTRATYSSTFVVRNRLIGARTKDG</sequence>
<dbReference type="Pfam" id="PF16074">
    <property type="entry name" value="PilW"/>
    <property type="match status" value="1"/>
</dbReference>
<dbReference type="InterPro" id="IPR032092">
    <property type="entry name" value="PilW"/>
</dbReference>
<protein>
    <recommendedName>
        <fullName evidence="3">Type IV fimbrial biogenesis protein PilW</fullName>
    </recommendedName>
</protein>
<organism evidence="2">
    <name type="scientific">hydrothermal vent metagenome</name>
    <dbReference type="NCBI Taxonomy" id="652676"/>
    <lineage>
        <taxon>unclassified sequences</taxon>
        <taxon>metagenomes</taxon>
        <taxon>ecological metagenomes</taxon>
    </lineage>
</organism>
<dbReference type="EMBL" id="UOFG01000062">
    <property type="protein sequence ID" value="VAW59055.1"/>
    <property type="molecule type" value="Genomic_DNA"/>
</dbReference>